<sequence>MTDRVTDAVAELYAGPLADFTPRRTALAKDARSAKDRDAATLIGALRKPTRAAFTVNQLARAHPERIAELLELGTDLREAEHSLDGPAMRELSGRRRTLVEDLAAVAFDLVDESEPATALQEDVVATLNAAVADEEIGGAVSAGALVKPVHWEGFGSVALADLVAVPDAVGAPPVRGPDRAAAPPVGSPVGSDDEPDTRTSTGRRTGRGQDAQGGDDGADRRAATRQAERDRAARAAEREAAVAERRHRQQAELQEARDAEQQAQDAVTAAHQAVQDRTDEVRAVQEQLAAARNRLDDARFAVRRAEIDQQKSAQLLDRLTRRAR</sequence>
<evidence type="ECO:0000313" key="2">
    <source>
        <dbReference type="EMBL" id="MBM9477186.1"/>
    </source>
</evidence>
<proteinExistence type="predicted"/>
<protein>
    <submittedName>
        <fullName evidence="2">Uncharacterized protein</fullName>
    </submittedName>
</protein>
<organism evidence="2 3">
    <name type="scientific">Nakamurella flavida</name>
    <dbReference type="NCBI Taxonomy" id="363630"/>
    <lineage>
        <taxon>Bacteria</taxon>
        <taxon>Bacillati</taxon>
        <taxon>Actinomycetota</taxon>
        <taxon>Actinomycetes</taxon>
        <taxon>Nakamurellales</taxon>
        <taxon>Nakamurellaceae</taxon>
        <taxon>Nakamurella</taxon>
    </lineage>
</organism>
<reference evidence="2" key="1">
    <citation type="submission" date="2021-01" db="EMBL/GenBank/DDBJ databases">
        <title>KCTC 19127 draft genome.</title>
        <authorList>
            <person name="An D."/>
        </authorList>
    </citation>
    <scope>NUCLEOTIDE SEQUENCE</scope>
    <source>
        <strain evidence="2">KCTC 19127</strain>
    </source>
</reference>
<evidence type="ECO:0000256" key="1">
    <source>
        <dbReference type="SAM" id="MobiDB-lite"/>
    </source>
</evidence>
<name>A0A938YGD0_9ACTN</name>
<evidence type="ECO:0000313" key="3">
    <source>
        <dbReference type="Proteomes" id="UP000663801"/>
    </source>
</evidence>
<accession>A0A938YGD0</accession>
<keyword evidence="3" id="KW-1185">Reference proteome</keyword>
<comment type="caution">
    <text evidence="2">The sequence shown here is derived from an EMBL/GenBank/DDBJ whole genome shotgun (WGS) entry which is preliminary data.</text>
</comment>
<gene>
    <name evidence="2" type="ORF">JL107_12070</name>
</gene>
<dbReference type="RefSeq" id="WP_205257269.1">
    <property type="nucleotide sequence ID" value="NZ_BAAAPV010000001.1"/>
</dbReference>
<dbReference type="Proteomes" id="UP000663801">
    <property type="component" value="Unassembled WGS sequence"/>
</dbReference>
<feature type="compositionally biased region" description="Basic and acidic residues" evidence="1">
    <location>
        <begin position="218"/>
        <end position="245"/>
    </location>
</feature>
<feature type="compositionally biased region" description="Low complexity" evidence="1">
    <location>
        <begin position="199"/>
        <end position="213"/>
    </location>
</feature>
<feature type="region of interest" description="Disordered" evidence="1">
    <location>
        <begin position="174"/>
        <end position="267"/>
    </location>
</feature>
<dbReference type="AlphaFoldDB" id="A0A938YGD0"/>
<dbReference type="EMBL" id="JAERWL010000009">
    <property type="protein sequence ID" value="MBM9477186.1"/>
    <property type="molecule type" value="Genomic_DNA"/>
</dbReference>